<gene>
    <name evidence="2" type="ORF">SAMN05421659_103112</name>
</gene>
<dbReference type="InterPro" id="IPR042229">
    <property type="entry name" value="Listeria/Bacterioides_rpt_sf"/>
</dbReference>
<proteinExistence type="predicted"/>
<dbReference type="GO" id="GO:0030313">
    <property type="term" value="C:cell envelope"/>
    <property type="evidence" value="ECO:0007669"/>
    <property type="project" value="UniProtKB-SubCell"/>
</dbReference>
<accession>A0A1I0NJ39</accession>
<comment type="subcellular location">
    <subcellularLocation>
        <location evidence="1">Cell envelope</location>
    </subcellularLocation>
</comment>
<dbReference type="STRING" id="99656.SAMN05421659_103112"/>
<evidence type="ECO:0000313" key="2">
    <source>
        <dbReference type="EMBL" id="SEW00874.1"/>
    </source>
</evidence>
<dbReference type="Gene3D" id="2.60.40.10">
    <property type="entry name" value="Immunoglobulins"/>
    <property type="match status" value="1"/>
</dbReference>
<dbReference type="Gene3D" id="2.60.40.4270">
    <property type="entry name" value="Listeria-Bacteroides repeat domain"/>
    <property type="match status" value="2"/>
</dbReference>
<dbReference type="AlphaFoldDB" id="A0A1I0NJ39"/>
<name>A0A1I0NJ39_9FIRM</name>
<dbReference type="InterPro" id="IPR013783">
    <property type="entry name" value="Ig-like_fold"/>
</dbReference>
<dbReference type="EMBL" id="FOJI01000003">
    <property type="protein sequence ID" value="SEW00874.1"/>
    <property type="molecule type" value="Genomic_DNA"/>
</dbReference>
<evidence type="ECO:0000256" key="1">
    <source>
        <dbReference type="ARBA" id="ARBA00004196"/>
    </source>
</evidence>
<dbReference type="NCBIfam" id="TIGR02543">
    <property type="entry name" value="List_Bact_rpt"/>
    <property type="match status" value="1"/>
</dbReference>
<reference evidence="2 3" key="1">
    <citation type="submission" date="2016-10" db="EMBL/GenBank/DDBJ databases">
        <authorList>
            <person name="de Groot N.N."/>
        </authorList>
    </citation>
    <scope>NUCLEOTIDE SEQUENCE [LARGE SCALE GENOMIC DNA]</scope>
    <source>
        <strain evidence="2 3">DSM 9179</strain>
    </source>
</reference>
<dbReference type="OrthoDB" id="2061954at2"/>
<evidence type="ECO:0000313" key="3">
    <source>
        <dbReference type="Proteomes" id="UP000199701"/>
    </source>
</evidence>
<organism evidence="2 3">
    <name type="scientific">[Clostridium] fimetarium</name>
    <dbReference type="NCBI Taxonomy" id="99656"/>
    <lineage>
        <taxon>Bacteria</taxon>
        <taxon>Bacillati</taxon>
        <taxon>Bacillota</taxon>
        <taxon>Clostridia</taxon>
        <taxon>Lachnospirales</taxon>
        <taxon>Lachnospiraceae</taxon>
    </lineage>
</organism>
<dbReference type="Pfam" id="PF09479">
    <property type="entry name" value="Flg_new"/>
    <property type="match status" value="2"/>
</dbReference>
<dbReference type="RefSeq" id="WP_092451215.1">
    <property type="nucleotide sequence ID" value="NZ_FOJI01000003.1"/>
</dbReference>
<dbReference type="Proteomes" id="UP000199701">
    <property type="component" value="Unassembled WGS sequence"/>
</dbReference>
<sequence length="634" mass="70870">MRKKRYYLSLVIIALYFLLNQHQMIYAEEINELDYRRLIYINENGGSGASAKWMYTIDSGGENDWETAGSWWNGLGAGGKYIDSTGNWHIIQDFSNSYTNQIQIGEMFFQRVDCVGITPRLLLSTPSRYGYDFAGWTIDNGRTGEAHDGYTAFNVGCYAGNNLTFTAQWTPWENPTPIQRFPIDLNSYLDNEQHWDLSSFGTADVYINEIKVADDVEDYCQTDFLTGTTYMINDIKAKPGYAYTGPTFFSGTLTDNGAWLWPTFVTLVTFDVNAYFNGIEQGYLSPWGTADVYINGNKVVEDGADYYNVNLSKGSNFLVNDIKANFGYDYTGPASFSGTLTAPYTSVALPFQLSTFTIQFDANGGQGSMNSIVLNSTLLENLPSNTFTKATTSGQSKFIGWSKDKNATVASYKENGKFTFTSGESIITLFAIWDDCPVITAKDRYYTLYEAKNGIITQANLLTTVTATDDKDSNIVQNLKVADFNPNEFIQFTSKGSSLVKYQVTDSASNTSSVTATVYIVDTDDSKKGDIDSDGTKTYVRSIGKKYLMADAENGGLEETSVWRTDSQYNILLVEILNNTKKEDGKWGSMAQTWEFTSQNVEKVKEYIGRSGIGNAKHEDSLDRFLTIYNFCKK</sequence>
<protein>
    <submittedName>
        <fullName evidence="2">Listeria/Bacterioides repeat-containing protein</fullName>
    </submittedName>
</protein>
<keyword evidence="3" id="KW-1185">Reference proteome</keyword>
<dbReference type="InterPro" id="IPR013378">
    <property type="entry name" value="InlB-like_B-rpt"/>
</dbReference>